<dbReference type="Proteomes" id="UP000821866">
    <property type="component" value="Chromosome 1"/>
</dbReference>
<dbReference type="PROSITE" id="PS50800">
    <property type="entry name" value="SAP"/>
    <property type="match status" value="1"/>
</dbReference>
<gene>
    <name evidence="2" type="ORF">HPB51_024805</name>
</gene>
<evidence type="ECO:0000259" key="1">
    <source>
        <dbReference type="PROSITE" id="PS50800"/>
    </source>
</evidence>
<organism evidence="2 3">
    <name type="scientific">Rhipicephalus microplus</name>
    <name type="common">Cattle tick</name>
    <name type="synonym">Boophilus microplus</name>
    <dbReference type="NCBI Taxonomy" id="6941"/>
    <lineage>
        <taxon>Eukaryota</taxon>
        <taxon>Metazoa</taxon>
        <taxon>Ecdysozoa</taxon>
        <taxon>Arthropoda</taxon>
        <taxon>Chelicerata</taxon>
        <taxon>Arachnida</taxon>
        <taxon>Acari</taxon>
        <taxon>Parasitiformes</taxon>
        <taxon>Ixodida</taxon>
        <taxon>Ixodoidea</taxon>
        <taxon>Ixodidae</taxon>
        <taxon>Rhipicephalinae</taxon>
        <taxon>Rhipicephalus</taxon>
        <taxon>Boophilus</taxon>
    </lineage>
</organism>
<sequence length="239" mass="27308">MYELRASDLRSELDKRGLGKTGLKAARIDRLSQAMRNKGENTETYQFTVQVETTSTTFLSAETAAVNTDAEDCGEQLAKKAKNTRKTRPEEEPIAGWVMCNGCEMWIQLEHTPFATNDEAEEAETYLCKHCERLRLLKEEFLLMMREMDKGWRLAIQNIATRLTEHIDNTAKERRAVREELAEEKNWRTALCAQVEELRKAPRYARLEEADQNLAQDGAAAEENARWVSGCATRGDNTE</sequence>
<reference evidence="2" key="2">
    <citation type="submission" date="2021-09" db="EMBL/GenBank/DDBJ databases">
        <authorList>
            <person name="Jia N."/>
            <person name="Wang J."/>
            <person name="Shi W."/>
            <person name="Du L."/>
            <person name="Sun Y."/>
            <person name="Zhan W."/>
            <person name="Jiang J."/>
            <person name="Wang Q."/>
            <person name="Zhang B."/>
            <person name="Ji P."/>
            <person name="Sakyi L.B."/>
            <person name="Cui X."/>
            <person name="Yuan T."/>
            <person name="Jiang B."/>
            <person name="Yang W."/>
            <person name="Lam T.T.-Y."/>
            <person name="Chang Q."/>
            <person name="Ding S."/>
            <person name="Wang X."/>
            <person name="Zhu J."/>
            <person name="Ruan X."/>
            <person name="Zhao L."/>
            <person name="Wei J."/>
            <person name="Que T."/>
            <person name="Du C."/>
            <person name="Cheng J."/>
            <person name="Dai P."/>
            <person name="Han X."/>
            <person name="Huang E."/>
            <person name="Gao Y."/>
            <person name="Liu J."/>
            <person name="Shao H."/>
            <person name="Ye R."/>
            <person name="Li L."/>
            <person name="Wei W."/>
            <person name="Wang X."/>
            <person name="Wang C."/>
            <person name="Huo Q."/>
            <person name="Li W."/>
            <person name="Guo W."/>
            <person name="Chen H."/>
            <person name="Chen S."/>
            <person name="Zhou L."/>
            <person name="Zhou L."/>
            <person name="Ni X."/>
            <person name="Tian J."/>
            <person name="Zhou Y."/>
            <person name="Sheng Y."/>
            <person name="Liu T."/>
            <person name="Pan Y."/>
            <person name="Xia L."/>
            <person name="Li J."/>
            <person name="Zhao F."/>
            <person name="Cao W."/>
        </authorList>
    </citation>
    <scope>NUCLEOTIDE SEQUENCE</scope>
    <source>
        <strain evidence="2">Rmic-2018</strain>
        <tissue evidence="2">Larvae</tissue>
    </source>
</reference>
<proteinExistence type="predicted"/>
<feature type="domain" description="SAP" evidence="1">
    <location>
        <begin position="1"/>
        <end position="35"/>
    </location>
</feature>
<dbReference type="InterPro" id="IPR003034">
    <property type="entry name" value="SAP_dom"/>
</dbReference>
<dbReference type="EMBL" id="JABSTU010000001">
    <property type="protein sequence ID" value="KAH8042584.1"/>
    <property type="molecule type" value="Genomic_DNA"/>
</dbReference>
<evidence type="ECO:0000313" key="3">
    <source>
        <dbReference type="Proteomes" id="UP000821866"/>
    </source>
</evidence>
<name>A0A9J6FAF5_RHIMP</name>
<protein>
    <recommendedName>
        <fullName evidence="1">SAP domain-containing protein</fullName>
    </recommendedName>
</protein>
<reference evidence="2" key="1">
    <citation type="journal article" date="2020" name="Cell">
        <title>Large-Scale Comparative Analyses of Tick Genomes Elucidate Their Genetic Diversity and Vector Capacities.</title>
        <authorList>
            <consortium name="Tick Genome and Microbiome Consortium (TIGMIC)"/>
            <person name="Jia N."/>
            <person name="Wang J."/>
            <person name="Shi W."/>
            <person name="Du L."/>
            <person name="Sun Y."/>
            <person name="Zhan W."/>
            <person name="Jiang J.F."/>
            <person name="Wang Q."/>
            <person name="Zhang B."/>
            <person name="Ji P."/>
            <person name="Bell-Sakyi L."/>
            <person name="Cui X.M."/>
            <person name="Yuan T.T."/>
            <person name="Jiang B.G."/>
            <person name="Yang W.F."/>
            <person name="Lam T.T."/>
            <person name="Chang Q.C."/>
            <person name="Ding S.J."/>
            <person name="Wang X.J."/>
            <person name="Zhu J.G."/>
            <person name="Ruan X.D."/>
            <person name="Zhao L."/>
            <person name="Wei J.T."/>
            <person name="Ye R.Z."/>
            <person name="Que T.C."/>
            <person name="Du C.H."/>
            <person name="Zhou Y.H."/>
            <person name="Cheng J.X."/>
            <person name="Dai P.F."/>
            <person name="Guo W.B."/>
            <person name="Han X.H."/>
            <person name="Huang E.J."/>
            <person name="Li L.F."/>
            <person name="Wei W."/>
            <person name="Gao Y.C."/>
            <person name="Liu J.Z."/>
            <person name="Shao H.Z."/>
            <person name="Wang X."/>
            <person name="Wang C.C."/>
            <person name="Yang T.C."/>
            <person name="Huo Q.B."/>
            <person name="Li W."/>
            <person name="Chen H.Y."/>
            <person name="Chen S.E."/>
            <person name="Zhou L.G."/>
            <person name="Ni X.B."/>
            <person name="Tian J.H."/>
            <person name="Sheng Y."/>
            <person name="Liu T."/>
            <person name="Pan Y.S."/>
            <person name="Xia L.Y."/>
            <person name="Li J."/>
            <person name="Zhao F."/>
            <person name="Cao W.C."/>
        </authorList>
    </citation>
    <scope>NUCLEOTIDE SEQUENCE</scope>
    <source>
        <strain evidence="2">Rmic-2018</strain>
    </source>
</reference>
<dbReference type="InterPro" id="IPR036361">
    <property type="entry name" value="SAP_dom_sf"/>
</dbReference>
<accession>A0A9J6FAF5</accession>
<dbReference type="AlphaFoldDB" id="A0A9J6FAF5"/>
<comment type="caution">
    <text evidence="2">The sequence shown here is derived from an EMBL/GenBank/DDBJ whole genome shotgun (WGS) entry which is preliminary data.</text>
</comment>
<keyword evidence="3" id="KW-1185">Reference proteome</keyword>
<dbReference type="Gene3D" id="1.10.720.30">
    <property type="entry name" value="SAP domain"/>
    <property type="match status" value="1"/>
</dbReference>
<evidence type="ECO:0000313" key="2">
    <source>
        <dbReference type="EMBL" id="KAH8042584.1"/>
    </source>
</evidence>